<feature type="domain" description="HTH araC/xylS-type" evidence="4">
    <location>
        <begin position="180"/>
        <end position="278"/>
    </location>
</feature>
<dbReference type="InterPro" id="IPR009057">
    <property type="entry name" value="Homeodomain-like_sf"/>
</dbReference>
<proteinExistence type="predicted"/>
<dbReference type="PANTHER" id="PTHR43280">
    <property type="entry name" value="ARAC-FAMILY TRANSCRIPTIONAL REGULATOR"/>
    <property type="match status" value="1"/>
</dbReference>
<evidence type="ECO:0000256" key="3">
    <source>
        <dbReference type="ARBA" id="ARBA00023163"/>
    </source>
</evidence>
<dbReference type="InterPro" id="IPR014710">
    <property type="entry name" value="RmlC-like_jellyroll"/>
</dbReference>
<protein>
    <submittedName>
        <fullName evidence="5">Two-component response regulator yesN</fullName>
    </submittedName>
</protein>
<dbReference type="InterPro" id="IPR018062">
    <property type="entry name" value="HTH_AraC-typ_CS"/>
</dbReference>
<dbReference type="InterPro" id="IPR018060">
    <property type="entry name" value="HTH_AraC"/>
</dbReference>
<keyword evidence="1" id="KW-0805">Transcription regulation</keyword>
<dbReference type="InterPro" id="IPR011051">
    <property type="entry name" value="RmlC_Cupin_sf"/>
</dbReference>
<reference evidence="5 6" key="1">
    <citation type="journal article" date="2014" name="Genome Announc.">
        <title>Draft Genome Sequences of Marine Flavobacterium Algibacter lectus Strains SS8 and NR4.</title>
        <authorList>
            <person name="Takatani N."/>
            <person name="Nakanishi M."/>
            <person name="Meirelles P."/>
            <person name="Mino S."/>
            <person name="Suda W."/>
            <person name="Oshima K."/>
            <person name="Hattori M."/>
            <person name="Ohkuma M."/>
            <person name="Hosokawa M."/>
            <person name="Miyashita K."/>
            <person name="Thompson F.L."/>
            <person name="Niwa A."/>
            <person name="Sawabe T."/>
            <person name="Sawabe T."/>
        </authorList>
    </citation>
    <scope>NUCLEOTIDE SEQUENCE [LARGE SCALE GENOMIC DNA]</scope>
    <source>
        <strain evidence="5 6">JCM 19300</strain>
    </source>
</reference>
<dbReference type="Pfam" id="PF12833">
    <property type="entry name" value="HTH_18"/>
    <property type="match status" value="1"/>
</dbReference>
<dbReference type="EMBL" id="BBNQ01000023">
    <property type="protein sequence ID" value="GAL64786.1"/>
    <property type="molecule type" value="Genomic_DNA"/>
</dbReference>
<comment type="caution">
    <text evidence="5">The sequence shown here is derived from an EMBL/GenBank/DDBJ whole genome shotgun (WGS) entry which is preliminary data.</text>
</comment>
<accession>A0A090VJ58</accession>
<dbReference type="SMART" id="SM00342">
    <property type="entry name" value="HTH_ARAC"/>
    <property type="match status" value="1"/>
</dbReference>
<keyword evidence="3" id="KW-0804">Transcription</keyword>
<dbReference type="OrthoDB" id="1410704at2"/>
<dbReference type="SUPFAM" id="SSF51182">
    <property type="entry name" value="RmlC-like cupins"/>
    <property type="match status" value="1"/>
</dbReference>
<dbReference type="PROSITE" id="PS01124">
    <property type="entry name" value="HTH_ARAC_FAMILY_2"/>
    <property type="match status" value="1"/>
</dbReference>
<evidence type="ECO:0000313" key="5">
    <source>
        <dbReference type="EMBL" id="GAL64786.1"/>
    </source>
</evidence>
<dbReference type="Gene3D" id="2.60.120.10">
    <property type="entry name" value="Jelly Rolls"/>
    <property type="match status" value="1"/>
</dbReference>
<dbReference type="PROSITE" id="PS00041">
    <property type="entry name" value="HTH_ARAC_FAMILY_1"/>
    <property type="match status" value="1"/>
</dbReference>
<dbReference type="RefSeq" id="WP_042506592.1">
    <property type="nucleotide sequence ID" value="NZ_BBNQ01000023.1"/>
</dbReference>
<evidence type="ECO:0000256" key="1">
    <source>
        <dbReference type="ARBA" id="ARBA00023015"/>
    </source>
</evidence>
<evidence type="ECO:0000313" key="6">
    <source>
        <dbReference type="Proteomes" id="UP000029644"/>
    </source>
</evidence>
<dbReference type="SUPFAM" id="SSF46689">
    <property type="entry name" value="Homeodomain-like"/>
    <property type="match status" value="2"/>
</dbReference>
<keyword evidence="2" id="KW-0238">DNA-binding</keyword>
<gene>
    <name evidence="5" type="ORF">JCM19300_3106</name>
</gene>
<evidence type="ECO:0000256" key="2">
    <source>
        <dbReference type="ARBA" id="ARBA00023125"/>
    </source>
</evidence>
<dbReference type="GO" id="GO:0003700">
    <property type="term" value="F:DNA-binding transcription factor activity"/>
    <property type="evidence" value="ECO:0007669"/>
    <property type="project" value="InterPro"/>
</dbReference>
<sequence length="284" mass="33239">MKAVFEPIFNYSNESFYYRVFEKLEFETPWHYHPEWELTFITESTGIRSVGNSIKAYHPGELVLLGPNLPHCWKTNKTTKQLAKSTVIQFDKNLLGEGWMEKEEFLLIKKLLCKSSYGLIFNENVSTIYGEKMVLMKGMSPTLRIIEIIKLLHELSLEKYEVLSLGARFDVDAVVSKRIEKIIDFVNNNYQDKIDSSQLGELVFMTPVSFSKFFKKTFKKTFTSYLNEYRVSKACELLKESDTSIEQIAFETGYPNLSFFHRQFKLFTSRTPAQYRAVFLDNIY</sequence>
<name>A0A090VJ58_9FLAO</name>
<evidence type="ECO:0000259" key="4">
    <source>
        <dbReference type="PROSITE" id="PS01124"/>
    </source>
</evidence>
<organism evidence="5 6">
    <name type="scientific">Algibacter lectus</name>
    <dbReference type="NCBI Taxonomy" id="221126"/>
    <lineage>
        <taxon>Bacteria</taxon>
        <taxon>Pseudomonadati</taxon>
        <taxon>Bacteroidota</taxon>
        <taxon>Flavobacteriia</taxon>
        <taxon>Flavobacteriales</taxon>
        <taxon>Flavobacteriaceae</taxon>
        <taxon>Algibacter</taxon>
    </lineage>
</organism>
<dbReference type="AlphaFoldDB" id="A0A090VJ58"/>
<dbReference type="Gene3D" id="1.10.10.60">
    <property type="entry name" value="Homeodomain-like"/>
    <property type="match status" value="2"/>
</dbReference>
<dbReference type="Proteomes" id="UP000029644">
    <property type="component" value="Unassembled WGS sequence"/>
</dbReference>
<dbReference type="PANTHER" id="PTHR43280:SF27">
    <property type="entry name" value="TRANSCRIPTIONAL REGULATOR MTLR"/>
    <property type="match status" value="1"/>
</dbReference>
<dbReference type="CDD" id="cd06976">
    <property type="entry name" value="cupin_MtlR-like_N"/>
    <property type="match status" value="1"/>
</dbReference>
<dbReference type="GO" id="GO:0043565">
    <property type="term" value="F:sequence-specific DNA binding"/>
    <property type="evidence" value="ECO:0007669"/>
    <property type="project" value="InterPro"/>
</dbReference>